<dbReference type="Pfam" id="PF11748">
    <property type="entry name" value="DUF3306"/>
    <property type="match status" value="1"/>
</dbReference>
<dbReference type="EMBL" id="WTVM01000021">
    <property type="protein sequence ID" value="NMG02388.1"/>
    <property type="molecule type" value="Genomic_DNA"/>
</dbReference>
<dbReference type="AlphaFoldDB" id="A0A972FBS7"/>
<evidence type="ECO:0000313" key="2">
    <source>
        <dbReference type="EMBL" id="NMG02388.1"/>
    </source>
</evidence>
<feature type="compositionally biased region" description="Low complexity" evidence="1">
    <location>
        <begin position="47"/>
        <end position="56"/>
    </location>
</feature>
<dbReference type="RefSeq" id="WP_168987174.1">
    <property type="nucleotide sequence ID" value="NZ_CAWPHM010000133.1"/>
</dbReference>
<organism evidence="2 3">
    <name type="scientific">Azoarcus taiwanensis</name>
    <dbReference type="NCBI Taxonomy" id="666964"/>
    <lineage>
        <taxon>Bacteria</taxon>
        <taxon>Pseudomonadati</taxon>
        <taxon>Pseudomonadota</taxon>
        <taxon>Betaproteobacteria</taxon>
        <taxon>Rhodocyclales</taxon>
        <taxon>Zoogloeaceae</taxon>
        <taxon>Azoarcus</taxon>
    </lineage>
</organism>
<protein>
    <submittedName>
        <fullName evidence="2">DUF3306 domain-containing protein</fullName>
    </submittedName>
</protein>
<feature type="region of interest" description="Disordered" evidence="1">
    <location>
        <begin position="47"/>
        <end position="70"/>
    </location>
</feature>
<keyword evidence="3" id="KW-1185">Reference proteome</keyword>
<proteinExistence type="predicted"/>
<evidence type="ECO:0000313" key="3">
    <source>
        <dbReference type="Proteomes" id="UP000599523"/>
    </source>
</evidence>
<feature type="compositionally biased region" description="Polar residues" evidence="1">
    <location>
        <begin position="203"/>
        <end position="221"/>
    </location>
</feature>
<dbReference type="InterPro" id="IPR021735">
    <property type="entry name" value="DUF3306"/>
</dbReference>
<evidence type="ECO:0000256" key="1">
    <source>
        <dbReference type="SAM" id="MobiDB-lite"/>
    </source>
</evidence>
<gene>
    <name evidence="2" type="ORF">GPA21_05320</name>
</gene>
<feature type="region of interest" description="Disordered" evidence="1">
    <location>
        <begin position="198"/>
        <end position="221"/>
    </location>
</feature>
<sequence length="221" mass="24493">MSLQPLEPLRANVEVPEAADGFLSRWSRRKLGREHEDAPAEILLAESVAAEPAPVVEPEPDPEPIDPRTGKPMAELTDEDMPEIETLNADSDLRCFMSGKVSQALRMKALTKVFHSPKYNQVCLCAEYADDYTNFLPMGDIVPHDLKQAIAREAGKLVQRLAERGVEMTTEDAEARMAREFRGEKLEPLPVDIAENDVIETQLPPTQQADGNQSSVQAETT</sequence>
<comment type="caution">
    <text evidence="2">The sequence shown here is derived from an EMBL/GenBank/DDBJ whole genome shotgun (WGS) entry which is preliminary data.</text>
</comment>
<reference evidence="2" key="1">
    <citation type="submission" date="2019-12" db="EMBL/GenBank/DDBJ databases">
        <title>Comparative genomics gives insights into the taxonomy of the Azoarcus-Aromatoleum group and reveals separate origins of nif in the plant-associated Azoarcus and non-plant-associated Aromatoleum sub-groups.</title>
        <authorList>
            <person name="Lafos M."/>
            <person name="Maluk M."/>
            <person name="Batista M."/>
            <person name="Junghare M."/>
            <person name="Carmona M."/>
            <person name="Faoro H."/>
            <person name="Cruz L.M."/>
            <person name="Battistoni F."/>
            <person name="De Souza E."/>
            <person name="Pedrosa F."/>
            <person name="Chen W.-M."/>
            <person name="Poole P.S."/>
            <person name="Dixon R.A."/>
            <person name="James E.K."/>
        </authorList>
    </citation>
    <scope>NUCLEOTIDE SEQUENCE</scope>
    <source>
        <strain evidence="2">NSC3</strain>
    </source>
</reference>
<dbReference type="Proteomes" id="UP000599523">
    <property type="component" value="Unassembled WGS sequence"/>
</dbReference>
<name>A0A972FBS7_9RHOO</name>
<accession>A0A972FBS7</accession>